<evidence type="ECO:0000256" key="1">
    <source>
        <dbReference type="SAM" id="Phobius"/>
    </source>
</evidence>
<evidence type="ECO:0000313" key="2">
    <source>
        <dbReference type="EMBL" id="WZB40580.1"/>
    </source>
</evidence>
<proteinExistence type="predicted"/>
<evidence type="ECO:0000313" key="3">
    <source>
        <dbReference type="EMBL" id="WZB40788.1"/>
    </source>
</evidence>
<dbReference type="AlphaFoldDB" id="A0AAU6QG95"/>
<protein>
    <submittedName>
        <fullName evidence="2">NADH dehydrogenase subunit 6</fullName>
    </submittedName>
</protein>
<keyword evidence="1" id="KW-0472">Membrane</keyword>
<gene>
    <name evidence="2" type="primary">ND6</name>
</gene>
<keyword evidence="1" id="KW-1133">Transmembrane helix</keyword>
<dbReference type="EMBL" id="OR935919">
    <property type="protein sequence ID" value="WZB40580.1"/>
    <property type="molecule type" value="Genomic_DNA"/>
</dbReference>
<feature type="transmembrane region" description="Helical" evidence="1">
    <location>
        <begin position="48"/>
        <end position="70"/>
    </location>
</feature>
<keyword evidence="2" id="KW-0496">Mitochondrion</keyword>
<name>A0AAU6QG95_9ANNE</name>
<keyword evidence="1" id="KW-0812">Transmembrane</keyword>
<feature type="transmembrane region" description="Helical" evidence="1">
    <location>
        <begin position="124"/>
        <end position="150"/>
    </location>
</feature>
<dbReference type="EMBL" id="OR935935">
    <property type="protein sequence ID" value="WZB40788.1"/>
    <property type="molecule type" value="Genomic_DNA"/>
</dbReference>
<feature type="transmembrane region" description="Helical" evidence="1">
    <location>
        <begin position="24"/>
        <end position="41"/>
    </location>
</feature>
<organism evidence="2">
    <name type="scientific">Aurospio banyulensis</name>
    <dbReference type="NCBI Taxonomy" id="3050091"/>
    <lineage>
        <taxon>Eukaryota</taxon>
        <taxon>Metazoa</taxon>
        <taxon>Spiralia</taxon>
        <taxon>Lophotrochozoa</taxon>
        <taxon>Annelida</taxon>
        <taxon>Polychaeta</taxon>
        <taxon>Sedentaria</taxon>
        <taxon>Canalipalpata</taxon>
        <taxon>Spionida</taxon>
        <taxon>Spionidae</taxon>
        <taxon>Aurospio</taxon>
    </lineage>
</organism>
<feature type="transmembrane region" description="Helical" evidence="1">
    <location>
        <begin position="82"/>
        <end position="103"/>
    </location>
</feature>
<accession>A0AAU6QG95</accession>
<geneLocation type="mitochondrion" evidence="2"/>
<reference evidence="2" key="1">
    <citation type="submission" date="2023-11" db="EMBL/GenBank/DDBJ databases">
        <title>Species delimitation and phylogenetic relationships of the Prionospio complex (Annelida, Spionidae) in the Northeast Atlantic.</title>
        <authorList>
            <person name="Hektoen M.M."/>
            <person name="Bakken T."/>
            <person name="Radashevsky V.I."/>
            <person name="Ekrem T."/>
            <person name="Dunshea G."/>
        </authorList>
    </citation>
    <scope>NUCLEOTIDE SEQUENCE</scope>
    <source>
        <strain evidence="3">NTNU-VM:84029</strain>
        <strain evidence="2">NTNU-VM:84037</strain>
    </source>
</reference>
<sequence length="156" mass="16951">MTSSLLLSIILSFASTLFLSSSPVILGLWVISIAMFMSLFLSMTTTSWLGLMTFIIYIGGLLVMFAYFVALTPNLLIEGGTMSTLAFFLFATLLVYSNFLFLLDPKTISSSSQSSMMALLNGNFFAVTTVAIVLFIALVSVVKICSSYSAPLRPFN</sequence>